<name>A0A1G2I5E0_9BACT</name>
<dbReference type="Proteomes" id="UP000178820">
    <property type="component" value="Unassembled WGS sequence"/>
</dbReference>
<comment type="caution">
    <text evidence="1">The sequence shown here is derived from an EMBL/GenBank/DDBJ whole genome shotgun (WGS) entry which is preliminary data.</text>
</comment>
<evidence type="ECO:0000313" key="2">
    <source>
        <dbReference type="Proteomes" id="UP000178820"/>
    </source>
</evidence>
<dbReference type="EMBL" id="MHOT01000005">
    <property type="protein sequence ID" value="OGZ69711.1"/>
    <property type="molecule type" value="Genomic_DNA"/>
</dbReference>
<reference evidence="1 2" key="1">
    <citation type="journal article" date="2016" name="Nat. Commun.">
        <title>Thousands of microbial genomes shed light on interconnected biogeochemical processes in an aquifer system.</title>
        <authorList>
            <person name="Anantharaman K."/>
            <person name="Brown C.T."/>
            <person name="Hug L.A."/>
            <person name="Sharon I."/>
            <person name="Castelle C.J."/>
            <person name="Probst A.J."/>
            <person name="Thomas B.C."/>
            <person name="Singh A."/>
            <person name="Wilkins M.J."/>
            <person name="Karaoz U."/>
            <person name="Brodie E.L."/>
            <person name="Williams K.H."/>
            <person name="Hubbard S.S."/>
            <person name="Banfield J.F."/>
        </authorList>
    </citation>
    <scope>NUCLEOTIDE SEQUENCE [LARGE SCALE GENOMIC DNA]</scope>
</reference>
<protein>
    <submittedName>
        <fullName evidence="1">Uncharacterized protein</fullName>
    </submittedName>
</protein>
<organism evidence="1 2">
    <name type="scientific">Candidatus Staskawiczbacteria bacterium RIFCSPHIGHO2_02_FULL_42_22</name>
    <dbReference type="NCBI Taxonomy" id="1802207"/>
    <lineage>
        <taxon>Bacteria</taxon>
        <taxon>Candidatus Staskawicziibacteriota</taxon>
    </lineage>
</organism>
<sequence length="88" mass="10238">MLYQIKIFSPDRDEGTIIGVVECPSQATVAKRLGLFSRVNEFDGQNDYFSPTLPRDVVFTIEEVENQGVFHYPRQFHEFVLKWLEKGI</sequence>
<accession>A0A1G2I5E0</accession>
<dbReference type="AlphaFoldDB" id="A0A1G2I5E0"/>
<evidence type="ECO:0000313" key="1">
    <source>
        <dbReference type="EMBL" id="OGZ69711.1"/>
    </source>
</evidence>
<gene>
    <name evidence="1" type="ORF">A3D44_00525</name>
</gene>
<proteinExistence type="predicted"/>